<evidence type="ECO:0000256" key="4">
    <source>
        <dbReference type="ARBA" id="ARBA00022679"/>
    </source>
</evidence>
<dbReference type="PANTHER" id="PTHR13285:SF23">
    <property type="entry name" value="TEICHOIC ACID D-ALANYLTRANSFERASE"/>
    <property type="match status" value="1"/>
</dbReference>
<keyword evidence="7 9" id="KW-0472">Membrane</keyword>
<proteinExistence type="inferred from homology"/>
<evidence type="ECO:0000256" key="2">
    <source>
        <dbReference type="ARBA" id="ARBA00010323"/>
    </source>
</evidence>
<evidence type="ECO:0000256" key="6">
    <source>
        <dbReference type="ARBA" id="ARBA00022989"/>
    </source>
</evidence>
<dbReference type="PIRSF" id="PIRSF500217">
    <property type="entry name" value="AlgI"/>
    <property type="match status" value="1"/>
</dbReference>
<gene>
    <name evidence="11" type="ORF">MUN53_00180</name>
</gene>
<keyword evidence="12" id="KW-1185">Reference proteome</keyword>
<evidence type="ECO:0000313" key="11">
    <source>
        <dbReference type="EMBL" id="MCJ2379050.1"/>
    </source>
</evidence>
<keyword evidence="5 10" id="KW-0812">Transmembrane</keyword>
<feature type="transmembrane region" description="Helical" evidence="10">
    <location>
        <begin position="32"/>
        <end position="50"/>
    </location>
</feature>
<comment type="caution">
    <text evidence="11">The sequence shown here is derived from an EMBL/GenBank/DDBJ whole genome shotgun (WGS) entry which is preliminary data.</text>
</comment>
<accession>A0ABT0BW93</accession>
<evidence type="ECO:0000256" key="8">
    <source>
        <dbReference type="ARBA" id="ARBA00023315"/>
    </source>
</evidence>
<comment type="subcellular location">
    <subcellularLocation>
        <location evidence="1">Cell membrane</location>
        <topology evidence="1">Multi-pass membrane protein</topology>
    </subcellularLocation>
</comment>
<evidence type="ECO:0000256" key="3">
    <source>
        <dbReference type="ARBA" id="ARBA00022475"/>
    </source>
</evidence>
<feature type="transmembrane region" description="Helical" evidence="10">
    <location>
        <begin position="489"/>
        <end position="506"/>
    </location>
</feature>
<dbReference type="Proteomes" id="UP001165444">
    <property type="component" value="Unassembled WGS sequence"/>
</dbReference>
<dbReference type="EMBL" id="JAKZMM010000001">
    <property type="protein sequence ID" value="MCJ2379050.1"/>
    <property type="molecule type" value="Genomic_DNA"/>
</dbReference>
<dbReference type="PIRSF" id="PIRSF016636">
    <property type="entry name" value="AlgI_DltB"/>
    <property type="match status" value="1"/>
</dbReference>
<dbReference type="RefSeq" id="WP_243322887.1">
    <property type="nucleotide sequence ID" value="NZ_JAKZMM010000001.1"/>
</dbReference>
<evidence type="ECO:0000256" key="7">
    <source>
        <dbReference type="ARBA" id="ARBA00023136"/>
    </source>
</evidence>
<feature type="transmembrane region" description="Helical" evidence="10">
    <location>
        <begin position="404"/>
        <end position="427"/>
    </location>
</feature>
<evidence type="ECO:0000313" key="12">
    <source>
        <dbReference type="Proteomes" id="UP001165444"/>
    </source>
</evidence>
<name>A0ABT0BW93_9BACT</name>
<dbReference type="InterPro" id="IPR028362">
    <property type="entry name" value="AlgI"/>
</dbReference>
<evidence type="ECO:0000256" key="10">
    <source>
        <dbReference type="SAM" id="Phobius"/>
    </source>
</evidence>
<keyword evidence="4 9" id="KW-0808">Transferase</keyword>
<keyword evidence="6 10" id="KW-1133">Transmembrane helix</keyword>
<sequence>MNTLDMIQTGLFEGFSWSKLGELLVYHPEEPMLFSSGLFFCLFCLFSLFYVALRKHTLARIIYVTLFSLYFYYKSSGLWFGLLILTASSDFLIARIMMRLDETWKKKWMVTLSLCVNLGMLAYFKYFNFLLDLGSSFLRELGVWFHYQPWASLEVVPLQIFLPVGISFFTFQSISYVIDVYRGRIQPLNRWIDYLFYVSFFPQLVAGPIVRARDFIPQIYRNPIVSKDEFGEGIFLILCGLFKKCVISDYISLNFVDRVFDAPALYTGLENLMGVYGYTLQIYCDFSGYSDMAIGIALLLGFRFNINFDSPYQSATITEFWRRWHISLSSWLKDYLYISLGGNRKGKRRTYINLFLTMLLGGLWHGASVRFILWGALHGIALAIHKAVMSAFPSFKKVGSEMSPFRRIVGVLITFHLVCFGWILFRADSMQKVGEMLTQIGTNFHPEVFVQFVTGYKGVFALMIIGYIFHFVPKRAENYLQKWVTDSPLAVQAFLLALAILVVVQFKSAGVQPFIYFQF</sequence>
<feature type="transmembrane region" description="Helical" evidence="10">
    <location>
        <begin position="108"/>
        <end position="127"/>
    </location>
</feature>
<protein>
    <submittedName>
        <fullName evidence="11">MBOAT family protein</fullName>
    </submittedName>
</protein>
<keyword evidence="3 9" id="KW-1003">Cell membrane</keyword>
<dbReference type="PANTHER" id="PTHR13285">
    <property type="entry name" value="ACYLTRANSFERASE"/>
    <property type="match status" value="1"/>
</dbReference>
<comment type="similarity">
    <text evidence="2 9">Belongs to the membrane-bound acyltransferase family.</text>
</comment>
<evidence type="ECO:0000256" key="1">
    <source>
        <dbReference type="ARBA" id="ARBA00004651"/>
    </source>
</evidence>
<dbReference type="Pfam" id="PF03062">
    <property type="entry name" value="MBOAT"/>
    <property type="match status" value="1"/>
</dbReference>
<dbReference type="InterPro" id="IPR051085">
    <property type="entry name" value="MB_O-acyltransferase"/>
</dbReference>
<evidence type="ECO:0000256" key="9">
    <source>
        <dbReference type="PIRNR" id="PIRNR016636"/>
    </source>
</evidence>
<feature type="transmembrane region" description="Helical" evidence="10">
    <location>
        <begin position="448"/>
        <end position="469"/>
    </location>
</feature>
<evidence type="ECO:0000256" key="5">
    <source>
        <dbReference type="ARBA" id="ARBA00022692"/>
    </source>
</evidence>
<dbReference type="InterPro" id="IPR004299">
    <property type="entry name" value="MBOAT_fam"/>
</dbReference>
<dbReference type="InterPro" id="IPR024194">
    <property type="entry name" value="Ac/AlaTfrase_AlgI/DltB"/>
</dbReference>
<reference evidence="11 12" key="1">
    <citation type="submission" date="2022-03" db="EMBL/GenBank/DDBJ databases">
        <title>Parabacteroides sp. nov. isolated from swine feces.</title>
        <authorList>
            <person name="Bak J.E."/>
        </authorList>
    </citation>
    <scope>NUCLEOTIDE SEQUENCE [LARGE SCALE GENOMIC DNA]</scope>
    <source>
        <strain evidence="11 12">AGMB00274</strain>
    </source>
</reference>
<organism evidence="11 12">
    <name type="scientific">Parabacteroides faecalis</name>
    <dbReference type="NCBI Taxonomy" id="2924040"/>
    <lineage>
        <taxon>Bacteria</taxon>
        <taxon>Pseudomonadati</taxon>
        <taxon>Bacteroidota</taxon>
        <taxon>Bacteroidia</taxon>
        <taxon>Bacteroidales</taxon>
        <taxon>Tannerellaceae</taxon>
        <taxon>Parabacteroides</taxon>
    </lineage>
</organism>
<keyword evidence="8 9" id="KW-0012">Acyltransferase</keyword>
<feature type="transmembrane region" description="Helical" evidence="10">
    <location>
        <begin position="354"/>
        <end position="384"/>
    </location>
</feature>